<reference evidence="2 3" key="1">
    <citation type="submission" date="2018-07" db="EMBL/GenBank/DDBJ databases">
        <title>Genomic Encyclopedia of Type Strains, Phase III (KMG-III): the genomes of soil and plant-associated and newly described type strains.</title>
        <authorList>
            <person name="Whitman W."/>
        </authorList>
    </citation>
    <scope>NUCLEOTIDE SEQUENCE [LARGE SCALE GENOMIC DNA]</scope>
    <source>
        <strain evidence="2 3">CECT 8236</strain>
    </source>
</reference>
<dbReference type="OrthoDB" id="2655795at2"/>
<comment type="caution">
    <text evidence="2">The sequence shown here is derived from an EMBL/GenBank/DDBJ whole genome shotgun (WGS) entry which is preliminary data.</text>
</comment>
<organism evidence="2 3">
    <name type="scientific">Cohnella lupini</name>
    <dbReference type="NCBI Taxonomy" id="1294267"/>
    <lineage>
        <taxon>Bacteria</taxon>
        <taxon>Bacillati</taxon>
        <taxon>Bacillota</taxon>
        <taxon>Bacilli</taxon>
        <taxon>Bacillales</taxon>
        <taxon>Paenibacillaceae</taxon>
        <taxon>Cohnella</taxon>
    </lineage>
</organism>
<feature type="compositionally biased region" description="Low complexity" evidence="1">
    <location>
        <begin position="57"/>
        <end position="67"/>
    </location>
</feature>
<proteinExistence type="predicted"/>
<keyword evidence="3" id="KW-1185">Reference proteome</keyword>
<evidence type="ECO:0000313" key="2">
    <source>
        <dbReference type="EMBL" id="RED64016.1"/>
    </source>
</evidence>
<sequence>MNRSNQSPDGSYLFNVEITVSSSSKGAALVQLQQALNHEKITDYRIESVTEPEESVLKAPVSPSSKKAVPKAPPQPNPLELRIRQYIESNKLIRLNINKGRGVKMSIPCRVINFDASDNLLTVYHVDEKQVYSVGLNEIDDFVD</sequence>
<gene>
    <name evidence="2" type="ORF">DFP95_103257</name>
</gene>
<accession>A0A3D9ISB7</accession>
<evidence type="ECO:0000313" key="3">
    <source>
        <dbReference type="Proteomes" id="UP000256869"/>
    </source>
</evidence>
<dbReference type="Proteomes" id="UP000256869">
    <property type="component" value="Unassembled WGS sequence"/>
</dbReference>
<feature type="region of interest" description="Disordered" evidence="1">
    <location>
        <begin position="51"/>
        <end position="77"/>
    </location>
</feature>
<dbReference type="EMBL" id="QRDY01000003">
    <property type="protein sequence ID" value="RED64016.1"/>
    <property type="molecule type" value="Genomic_DNA"/>
</dbReference>
<name>A0A3D9ISB7_9BACL</name>
<dbReference type="AlphaFoldDB" id="A0A3D9ISB7"/>
<evidence type="ECO:0000256" key="1">
    <source>
        <dbReference type="SAM" id="MobiDB-lite"/>
    </source>
</evidence>
<dbReference type="RefSeq" id="WP_115992115.1">
    <property type="nucleotide sequence ID" value="NZ_QRDY01000003.1"/>
</dbReference>
<protein>
    <submittedName>
        <fullName evidence="2">Uncharacterized protein</fullName>
    </submittedName>
</protein>